<reference evidence="1" key="1">
    <citation type="submission" date="2019-11" db="EMBL/GenBank/DDBJ databases">
        <authorList>
            <person name="Liu Y."/>
            <person name="Hou J."/>
            <person name="Li T.-Q."/>
            <person name="Guan C.-H."/>
            <person name="Wu X."/>
            <person name="Wu H.-Z."/>
            <person name="Ling F."/>
            <person name="Zhang R."/>
            <person name="Shi X.-G."/>
            <person name="Ren J.-P."/>
            <person name="Chen E.-F."/>
            <person name="Sun J.-M."/>
        </authorList>
    </citation>
    <scope>NUCLEOTIDE SEQUENCE</scope>
    <source>
        <strain evidence="1">Adult_tree_wgs_1</strain>
        <tissue evidence="1">Leaves</tissue>
    </source>
</reference>
<comment type="caution">
    <text evidence="1">The sequence shown here is derived from an EMBL/GenBank/DDBJ whole genome shotgun (WGS) entry which is preliminary data.</text>
</comment>
<organism evidence="1 2">
    <name type="scientific">Rhododendron simsii</name>
    <name type="common">Sims's rhododendron</name>
    <dbReference type="NCBI Taxonomy" id="118357"/>
    <lineage>
        <taxon>Eukaryota</taxon>
        <taxon>Viridiplantae</taxon>
        <taxon>Streptophyta</taxon>
        <taxon>Embryophyta</taxon>
        <taxon>Tracheophyta</taxon>
        <taxon>Spermatophyta</taxon>
        <taxon>Magnoliopsida</taxon>
        <taxon>eudicotyledons</taxon>
        <taxon>Gunneridae</taxon>
        <taxon>Pentapetalae</taxon>
        <taxon>asterids</taxon>
        <taxon>Ericales</taxon>
        <taxon>Ericaceae</taxon>
        <taxon>Ericoideae</taxon>
        <taxon>Rhodoreae</taxon>
        <taxon>Rhododendron</taxon>
    </lineage>
</organism>
<dbReference type="OrthoDB" id="1723131at2759"/>
<sequence length="232" mass="25599">MRTIGVKGLTLYHFKSHLQSYIIAAVSDFLLQTKAKHTLTGCYTTIALQRSLLSVDFDLLVKGAQMSTGATVAVKVLATDSRQGEKEFQSEEAARVTDDSQKDKWFIGKTAASYHAIAIALSLMGAYSLSVQHEQTTLQILQAKLGSDDLRTQDAAAWLEYFKSKALEQQEAARNGTLEPDASISSKGGGYSYANLFPNVDSSWKVRPFHEVITRVLMNDNCGNYTYDNVKL</sequence>
<dbReference type="PANTHER" id="PTHR12601">
    <property type="entry name" value="EUKARYOTIC TRANSLATION INITIATION FACTOR 3 SUBUNIT EIF-3"/>
    <property type="match status" value="1"/>
</dbReference>
<dbReference type="PANTHER" id="PTHR12601:SF39">
    <property type="entry name" value="PROTEIN REDUCED CHLOROPLAST COVERAGE 2"/>
    <property type="match status" value="1"/>
</dbReference>
<protein>
    <submittedName>
        <fullName evidence="1">Uncharacterized protein</fullName>
    </submittedName>
</protein>
<dbReference type="EMBL" id="WJXA01000007">
    <property type="protein sequence ID" value="KAF7139160.1"/>
    <property type="molecule type" value="Genomic_DNA"/>
</dbReference>
<keyword evidence="2" id="KW-1185">Reference proteome</keyword>
<dbReference type="GO" id="GO:0005737">
    <property type="term" value="C:cytoplasm"/>
    <property type="evidence" value="ECO:0007669"/>
    <property type="project" value="TreeGrafter"/>
</dbReference>
<dbReference type="AlphaFoldDB" id="A0A834LJS9"/>
<gene>
    <name evidence="1" type="ORF">RHSIM_Rhsim07G0107600</name>
</gene>
<accession>A0A834LJS9</accession>
<dbReference type="InterPro" id="IPR027523">
    <property type="entry name" value="CLU_prot"/>
</dbReference>
<evidence type="ECO:0000313" key="1">
    <source>
        <dbReference type="EMBL" id="KAF7139160.1"/>
    </source>
</evidence>
<proteinExistence type="predicted"/>
<name>A0A834LJS9_RHOSS</name>
<evidence type="ECO:0000313" key="2">
    <source>
        <dbReference type="Proteomes" id="UP000626092"/>
    </source>
</evidence>
<dbReference type="Proteomes" id="UP000626092">
    <property type="component" value="Unassembled WGS sequence"/>
</dbReference>